<evidence type="ECO:0000256" key="1">
    <source>
        <dbReference type="ARBA" id="ARBA00023118"/>
    </source>
</evidence>
<keyword evidence="1" id="KW-0051">Antiviral defense</keyword>
<dbReference type="InterPro" id="IPR058588">
    <property type="entry name" value="E2-CBASS"/>
</dbReference>
<dbReference type="InterPro" id="IPR006116">
    <property type="entry name" value="NT_2-5OAS_ClassI-CCAase"/>
</dbReference>
<feature type="domain" description="Type II CBASS E2 protein" evidence="2">
    <location>
        <begin position="382"/>
        <end position="496"/>
    </location>
</feature>
<organism evidence="3 4">
    <name type="scientific">Fibrivirga algicola</name>
    <dbReference type="NCBI Taxonomy" id="2950420"/>
    <lineage>
        <taxon>Bacteria</taxon>
        <taxon>Pseudomonadati</taxon>
        <taxon>Bacteroidota</taxon>
        <taxon>Cytophagia</taxon>
        <taxon>Cytophagales</taxon>
        <taxon>Spirosomataceae</taxon>
        <taxon>Fibrivirga</taxon>
    </lineage>
</organism>
<evidence type="ECO:0000313" key="4">
    <source>
        <dbReference type="Proteomes" id="UP000606008"/>
    </source>
</evidence>
<accession>A0ABX0QN01</accession>
<dbReference type="EMBL" id="WAEL01000012">
    <property type="protein sequence ID" value="NID13512.1"/>
    <property type="molecule type" value="Genomic_DNA"/>
</dbReference>
<dbReference type="Proteomes" id="UP000606008">
    <property type="component" value="Unassembled WGS sequence"/>
</dbReference>
<name>A0ABX0QN01_9BACT</name>
<dbReference type="Pfam" id="PF26395">
    <property type="entry name" value="E2-CBASS"/>
    <property type="match status" value="1"/>
</dbReference>
<dbReference type="Pfam" id="PF18144">
    <property type="entry name" value="SMODS"/>
    <property type="match status" value="1"/>
</dbReference>
<reference evidence="4" key="1">
    <citation type="submission" date="2019-09" db="EMBL/GenBank/DDBJ databases">
        <authorList>
            <person name="Jung D.-H."/>
        </authorList>
    </citation>
    <scope>NUCLEOTIDE SEQUENCE [LARGE SCALE GENOMIC DNA]</scope>
    <source>
        <strain evidence="4">JA-25</strain>
    </source>
</reference>
<evidence type="ECO:0000313" key="3">
    <source>
        <dbReference type="EMBL" id="NID13512.1"/>
    </source>
</evidence>
<gene>
    <name evidence="3" type="ORF">F7231_25320</name>
</gene>
<proteinExistence type="predicted"/>
<protein>
    <submittedName>
        <fullName evidence="3">Nucleotidyltransferase</fullName>
    </submittedName>
</protein>
<reference evidence="4" key="2">
    <citation type="submission" date="2023-07" db="EMBL/GenBank/DDBJ databases">
        <authorList>
            <person name="Jung D.-H."/>
        </authorList>
    </citation>
    <scope>NUCLEOTIDE SEQUENCE [LARGE SCALE GENOMIC DNA]</scope>
    <source>
        <strain evidence="4">JA-25</strain>
    </source>
</reference>
<comment type="caution">
    <text evidence="3">The sequence shown here is derived from an EMBL/GenBank/DDBJ whole genome shotgun (WGS) entry which is preliminary data.</text>
</comment>
<keyword evidence="4" id="KW-1185">Reference proteome</keyword>
<dbReference type="CDD" id="cd05400">
    <property type="entry name" value="NT_2-5OAS_ClassI-CCAase"/>
    <property type="match status" value="1"/>
</dbReference>
<sequence length="498" mass="58002">MADYIERDEAFFKNALLSVYPQGSFRIRTTAKPYKQNEFDLDFVVHLDFLTGKNYPPMEVLNQLERRLRENDTYKGKIERKNRCIRIVYANDFHMDITVGCQETFHEENRIIVPDRKTKTWTGSNPVGYGDWFTAKATLLPQQQERLQKAYNARNMKIRASADLPAEPAYEFKVPLERSVQILKRRRDVYFYRQEELTTASIILTTLAAEAYQGELSVFETIDRIITYIEQKPRNIFGRIQPFQVLNPANAKENFSEKWFEDHTLFEAFMKFVSDTRQVWNGLKTATNPTLRESLLERAFGENRVKRLLSEQRSYQAMAQKAQRLAPIAQAAGLGVLNTTPTAKPTFEPTPVHNQPARRYGGKAYSLQSVQFSAGTNYLQRRWVEQTYPGIFSCTVRNGILTCTGKIKPTDDCEEYRICIRYVPGIPPQVFINSHRIKSSKSIHMYSNGALCLHYPPDINWNHRTSIATYTIPWIAEWIVCYEFWKLTDKWEGSEFKH</sequence>
<evidence type="ECO:0000259" key="2">
    <source>
        <dbReference type="Pfam" id="PF26395"/>
    </source>
</evidence>